<keyword evidence="1" id="KW-0812">Transmembrane</keyword>
<evidence type="ECO:0000313" key="2">
    <source>
        <dbReference type="EMBL" id="HIR06352.1"/>
    </source>
</evidence>
<keyword evidence="1" id="KW-0472">Membrane</keyword>
<dbReference type="AlphaFoldDB" id="A0A9D1A678"/>
<accession>A0A9D1A678</accession>
<organism evidence="2 3">
    <name type="scientific">Candidatus Copromonas faecavium</name>
    <name type="common">nom. illeg.</name>
    <dbReference type="NCBI Taxonomy" id="2840740"/>
    <lineage>
        <taxon>Bacteria</taxon>
        <taxon>Bacillati</taxon>
        <taxon>Bacillota</taxon>
        <taxon>Clostridia</taxon>
        <taxon>Lachnospirales</taxon>
        <taxon>Lachnospiraceae</taxon>
        <taxon>Candidatus Copromonas (nom. illeg.)</taxon>
    </lineage>
</organism>
<protein>
    <submittedName>
        <fullName evidence="2">Uncharacterized protein</fullName>
    </submittedName>
</protein>
<reference evidence="2" key="1">
    <citation type="submission" date="2020-10" db="EMBL/GenBank/DDBJ databases">
        <authorList>
            <person name="Gilroy R."/>
        </authorList>
    </citation>
    <scope>NUCLEOTIDE SEQUENCE</scope>
    <source>
        <strain evidence="2">CHK180-2868</strain>
    </source>
</reference>
<dbReference type="EMBL" id="DVGC01000059">
    <property type="protein sequence ID" value="HIR06352.1"/>
    <property type="molecule type" value="Genomic_DNA"/>
</dbReference>
<sequence>MWWNKKQQPDGPEEGYCLQRTRGRLFQLIWAAVFLLMGAAGIVWVIANWTEDRSGWEYMDYIKMAIAGVLAAGGMLGAVYEAYTGLRDVLCPEKSSLAKSIRAQLSHPEEAPPVRELFAMVDQDLKQNGRWFGKLGIGKEWVLGDEVSHIPRIRGVFSRVEKKTSNSGGRIRVTHIVQLWIVDNRQKRQFTNLNSPQELEGAINCLRQRAPAAIFGTYGSKEYNDLAYAGEMEWYVHDRDYRQRNAQFEEQEYERQNILPQNQVLTLPDGSVTSRITWDILHQLLVWPNRTGEPSPFQLVPGIPIQGESHTFSRLACLPGGSQKPTRILLEEYSGSPGRPGTYAWTRDMSVSEAEEVVQNWSQGRIPSLDGWILMERAGRTWQEAIKQQ</sequence>
<name>A0A9D1A678_9FIRM</name>
<evidence type="ECO:0000313" key="3">
    <source>
        <dbReference type="Proteomes" id="UP000824250"/>
    </source>
</evidence>
<gene>
    <name evidence="2" type="ORF">IAB28_10395</name>
</gene>
<evidence type="ECO:0000256" key="1">
    <source>
        <dbReference type="SAM" id="Phobius"/>
    </source>
</evidence>
<keyword evidence="1" id="KW-1133">Transmembrane helix</keyword>
<comment type="caution">
    <text evidence="2">The sequence shown here is derived from an EMBL/GenBank/DDBJ whole genome shotgun (WGS) entry which is preliminary data.</text>
</comment>
<proteinExistence type="predicted"/>
<feature type="transmembrane region" description="Helical" evidence="1">
    <location>
        <begin position="28"/>
        <end position="49"/>
    </location>
</feature>
<dbReference type="Proteomes" id="UP000824250">
    <property type="component" value="Unassembled WGS sequence"/>
</dbReference>
<feature type="transmembrane region" description="Helical" evidence="1">
    <location>
        <begin position="61"/>
        <end position="80"/>
    </location>
</feature>
<reference evidence="2" key="2">
    <citation type="journal article" date="2021" name="PeerJ">
        <title>Extensive microbial diversity within the chicken gut microbiome revealed by metagenomics and culture.</title>
        <authorList>
            <person name="Gilroy R."/>
            <person name="Ravi A."/>
            <person name="Getino M."/>
            <person name="Pursley I."/>
            <person name="Horton D.L."/>
            <person name="Alikhan N.F."/>
            <person name="Baker D."/>
            <person name="Gharbi K."/>
            <person name="Hall N."/>
            <person name="Watson M."/>
            <person name="Adriaenssens E.M."/>
            <person name="Foster-Nyarko E."/>
            <person name="Jarju S."/>
            <person name="Secka A."/>
            <person name="Antonio M."/>
            <person name="Oren A."/>
            <person name="Chaudhuri R.R."/>
            <person name="La Ragione R."/>
            <person name="Hildebrand F."/>
            <person name="Pallen M.J."/>
        </authorList>
    </citation>
    <scope>NUCLEOTIDE SEQUENCE</scope>
    <source>
        <strain evidence="2">CHK180-2868</strain>
    </source>
</reference>